<evidence type="ECO:0000256" key="5">
    <source>
        <dbReference type="RuleBase" id="RU367021"/>
    </source>
</evidence>
<dbReference type="InterPro" id="IPR024688">
    <property type="entry name" value="Mac_dom"/>
</dbReference>
<dbReference type="Gene3D" id="2.160.10.10">
    <property type="entry name" value="Hexapeptide repeat proteins"/>
    <property type="match status" value="1"/>
</dbReference>
<evidence type="ECO:0000256" key="1">
    <source>
        <dbReference type="ARBA" id="ARBA00007274"/>
    </source>
</evidence>
<keyword evidence="3" id="KW-0677">Repeat</keyword>
<organism evidence="7 8">
    <name type="scientific">Nitrosospira briensis</name>
    <dbReference type="NCBI Taxonomy" id="35799"/>
    <lineage>
        <taxon>Bacteria</taxon>
        <taxon>Pseudomonadati</taxon>
        <taxon>Pseudomonadota</taxon>
        <taxon>Betaproteobacteria</taxon>
        <taxon>Nitrosomonadales</taxon>
        <taxon>Nitrosomonadaceae</taxon>
        <taxon>Nitrosospira</taxon>
    </lineage>
</organism>
<feature type="domain" description="Maltose/galactoside acetyltransferase" evidence="6">
    <location>
        <begin position="7"/>
        <end position="61"/>
    </location>
</feature>
<evidence type="ECO:0000256" key="2">
    <source>
        <dbReference type="ARBA" id="ARBA00022679"/>
    </source>
</evidence>
<dbReference type="EMBL" id="FOVJ01000001">
    <property type="protein sequence ID" value="SFN36098.1"/>
    <property type="molecule type" value="Genomic_DNA"/>
</dbReference>
<evidence type="ECO:0000313" key="8">
    <source>
        <dbReference type="Proteomes" id="UP000183107"/>
    </source>
</evidence>
<dbReference type="EC" id="2.3.1.-" evidence="5"/>
<dbReference type="GO" id="GO:0008870">
    <property type="term" value="F:galactoside O-acetyltransferase activity"/>
    <property type="evidence" value="ECO:0007669"/>
    <property type="project" value="TreeGrafter"/>
</dbReference>
<dbReference type="PANTHER" id="PTHR43017:SF1">
    <property type="entry name" value="ACETYLTRANSFERASE YJL218W-RELATED"/>
    <property type="match status" value="1"/>
</dbReference>
<dbReference type="PANTHER" id="PTHR43017">
    <property type="entry name" value="GALACTOSIDE O-ACETYLTRANSFERASE"/>
    <property type="match status" value="1"/>
</dbReference>
<sequence>MVHQTEKHKMLTGQIYRSGDDLLREERRQAKKLLKVFNDTDPGELEKRVAILNELFGAAGSNLEIEPPFYCDYGYNISVGNNFYANHNCIVLDCAPVVIGDDVFLGPNVQLYTATHPLEAKERDKGLEAAIPISIEDSVWIGGSAVINPGVTIGRGTTIGSGSVVTRNMPANVFAAGNPCKVIRNLADV</sequence>
<dbReference type="InterPro" id="IPR039369">
    <property type="entry name" value="LacA-like"/>
</dbReference>
<protein>
    <recommendedName>
        <fullName evidence="5">Acetyltransferase</fullName>
        <ecNumber evidence="5">2.3.1.-</ecNumber>
    </recommendedName>
</protein>
<accession>A0A1I4YDH9</accession>
<gene>
    <name evidence="7" type="ORF">SAMN05216386_0641</name>
</gene>
<dbReference type="SUPFAM" id="SSF51161">
    <property type="entry name" value="Trimeric LpxA-like enzymes"/>
    <property type="match status" value="1"/>
</dbReference>
<evidence type="ECO:0000256" key="3">
    <source>
        <dbReference type="ARBA" id="ARBA00022737"/>
    </source>
</evidence>
<keyword evidence="4 5" id="KW-0012">Acyltransferase</keyword>
<evidence type="ECO:0000256" key="4">
    <source>
        <dbReference type="ARBA" id="ARBA00023315"/>
    </source>
</evidence>
<evidence type="ECO:0000259" key="6">
    <source>
        <dbReference type="SMART" id="SM01266"/>
    </source>
</evidence>
<dbReference type="OrthoDB" id="8612290at2"/>
<dbReference type="InterPro" id="IPR011004">
    <property type="entry name" value="Trimer_LpxA-like_sf"/>
</dbReference>
<dbReference type="SMART" id="SM01266">
    <property type="entry name" value="Mac"/>
    <property type="match status" value="1"/>
</dbReference>
<evidence type="ECO:0000313" key="7">
    <source>
        <dbReference type="EMBL" id="SFN36098.1"/>
    </source>
</evidence>
<dbReference type="InterPro" id="IPR001451">
    <property type="entry name" value="Hexapep"/>
</dbReference>
<proteinExistence type="inferred from homology"/>
<dbReference type="FunFam" id="2.160.10.10:FF:000008">
    <property type="entry name" value="Maltose O-acetyltransferase"/>
    <property type="match status" value="1"/>
</dbReference>
<keyword evidence="8" id="KW-1185">Reference proteome</keyword>
<dbReference type="Pfam" id="PF00132">
    <property type="entry name" value="Hexapep"/>
    <property type="match status" value="1"/>
</dbReference>
<keyword evidence="2 5" id="KW-0808">Transferase</keyword>
<comment type="similarity">
    <text evidence="1 5">Belongs to the transferase hexapeptide repeat family.</text>
</comment>
<dbReference type="Pfam" id="PF14602">
    <property type="entry name" value="Hexapep_2"/>
    <property type="match status" value="1"/>
</dbReference>
<dbReference type="Pfam" id="PF12464">
    <property type="entry name" value="Mac"/>
    <property type="match status" value="1"/>
</dbReference>
<dbReference type="Proteomes" id="UP000183107">
    <property type="component" value="Unassembled WGS sequence"/>
</dbReference>
<name>A0A1I4YDH9_9PROT</name>
<reference evidence="8" key="1">
    <citation type="submission" date="2016-10" db="EMBL/GenBank/DDBJ databases">
        <authorList>
            <person name="Varghese N."/>
        </authorList>
    </citation>
    <scope>NUCLEOTIDE SEQUENCE [LARGE SCALE GENOMIC DNA]</scope>
    <source>
        <strain evidence="8">Nsp8</strain>
    </source>
</reference>
<dbReference type="AlphaFoldDB" id="A0A1I4YDH9"/>
<dbReference type="CDD" id="cd03357">
    <property type="entry name" value="LbH_MAT_GAT"/>
    <property type="match status" value="1"/>
</dbReference>